<feature type="region of interest" description="Disordered" evidence="1">
    <location>
        <begin position="59"/>
        <end position="83"/>
    </location>
</feature>
<evidence type="ECO:0000256" key="2">
    <source>
        <dbReference type="SAM" id="SignalP"/>
    </source>
</evidence>
<keyword evidence="2" id="KW-0732">Signal</keyword>
<keyword evidence="4" id="KW-1185">Reference proteome</keyword>
<name>A0AA40A4U2_9PEZI</name>
<dbReference type="PANTHER" id="PTHR38166:SF1">
    <property type="entry name" value="C2H2-TYPE DOMAIN-CONTAINING PROTEIN"/>
    <property type="match status" value="1"/>
</dbReference>
<dbReference type="AlphaFoldDB" id="A0AA40A4U2"/>
<evidence type="ECO:0000256" key="1">
    <source>
        <dbReference type="SAM" id="MobiDB-lite"/>
    </source>
</evidence>
<protein>
    <submittedName>
        <fullName evidence="3">Uncharacterized protein</fullName>
    </submittedName>
</protein>
<proteinExistence type="predicted"/>
<dbReference type="Proteomes" id="UP001172101">
    <property type="component" value="Unassembled WGS sequence"/>
</dbReference>
<reference evidence="3" key="1">
    <citation type="submission" date="2023-06" db="EMBL/GenBank/DDBJ databases">
        <title>Genome-scale phylogeny and comparative genomics of the fungal order Sordariales.</title>
        <authorList>
            <consortium name="Lawrence Berkeley National Laboratory"/>
            <person name="Hensen N."/>
            <person name="Bonometti L."/>
            <person name="Westerberg I."/>
            <person name="Brannstrom I.O."/>
            <person name="Guillou S."/>
            <person name="Cros-Aarteil S."/>
            <person name="Calhoun S."/>
            <person name="Haridas S."/>
            <person name="Kuo A."/>
            <person name="Mondo S."/>
            <person name="Pangilinan J."/>
            <person name="Riley R."/>
            <person name="LaButti K."/>
            <person name="Andreopoulos B."/>
            <person name="Lipzen A."/>
            <person name="Chen C."/>
            <person name="Yanf M."/>
            <person name="Daum C."/>
            <person name="Ng V."/>
            <person name="Clum A."/>
            <person name="Steindorff A."/>
            <person name="Ohm R."/>
            <person name="Martin F."/>
            <person name="Silar P."/>
            <person name="Natvig D."/>
            <person name="Lalanne C."/>
            <person name="Gautier V."/>
            <person name="Ament-velasquez S.L."/>
            <person name="Kruys A."/>
            <person name="Hutchinson M.I."/>
            <person name="Powell A.J."/>
            <person name="Barry K."/>
            <person name="Miller A.N."/>
            <person name="Grigoriev I.V."/>
            <person name="Debuchy R."/>
            <person name="Gladieux P."/>
            <person name="Thoren M.H."/>
            <person name="Johannesson H."/>
        </authorList>
    </citation>
    <scope>NUCLEOTIDE SEQUENCE</scope>
    <source>
        <strain evidence="3">SMH2392-1A</strain>
    </source>
</reference>
<dbReference type="EMBL" id="JAUIRO010000006">
    <property type="protein sequence ID" value="KAK0709314.1"/>
    <property type="molecule type" value="Genomic_DNA"/>
</dbReference>
<feature type="compositionally biased region" description="Basic and acidic residues" evidence="1">
    <location>
        <begin position="241"/>
        <end position="251"/>
    </location>
</feature>
<gene>
    <name evidence="3" type="ORF">B0T26DRAFT_678755</name>
</gene>
<feature type="region of interest" description="Disordered" evidence="1">
    <location>
        <begin position="341"/>
        <end position="360"/>
    </location>
</feature>
<sequence length="360" mass="40033">MASKGSFNALTQVLLTVFPATSMDPDMMSIPDSPEEFSLEPSGILSIVARTTARQLLDQYRTETSKASSKSDHGKSSPTADGNRSVATICQVARLLPAIFWKLDPDRHRDCSRREKFVQISRIKQHLARKHTPIYCERCKLILPSEDSYRKHHEQPGQGCLHKDWDPEHGISHQQQAVLHKKSRADLSTPEQWFAIWDLLFPEHARPSSPYIDQGLSDDFCNFRELLALRMAPERSSNGNRDQDDHPRSETSGRGTTGGSQTDSGVVLSSLTDLSLLNLVPQDGNMPTADMMSLFGELGVENCHSIGNQMPISDLHIPALSGDMGLRGTWPGNFGDDVNSGGQLEDYLWDPFPDQTGEHN</sequence>
<dbReference type="GeneID" id="85323540"/>
<evidence type="ECO:0000313" key="3">
    <source>
        <dbReference type="EMBL" id="KAK0709314.1"/>
    </source>
</evidence>
<feature type="region of interest" description="Disordered" evidence="1">
    <location>
        <begin position="232"/>
        <end position="265"/>
    </location>
</feature>
<feature type="signal peptide" evidence="2">
    <location>
        <begin position="1"/>
        <end position="22"/>
    </location>
</feature>
<comment type="caution">
    <text evidence="3">The sequence shown here is derived from an EMBL/GenBank/DDBJ whole genome shotgun (WGS) entry which is preliminary data.</text>
</comment>
<dbReference type="PANTHER" id="PTHR38166">
    <property type="entry name" value="C2H2-TYPE DOMAIN-CONTAINING PROTEIN-RELATED"/>
    <property type="match status" value="1"/>
</dbReference>
<feature type="compositionally biased region" description="Basic and acidic residues" evidence="1">
    <location>
        <begin position="60"/>
        <end position="75"/>
    </location>
</feature>
<accession>A0AA40A4U2</accession>
<evidence type="ECO:0000313" key="4">
    <source>
        <dbReference type="Proteomes" id="UP001172101"/>
    </source>
</evidence>
<feature type="chain" id="PRO_5041362299" evidence="2">
    <location>
        <begin position="23"/>
        <end position="360"/>
    </location>
</feature>
<organism evidence="3 4">
    <name type="scientific">Lasiosphaeria miniovina</name>
    <dbReference type="NCBI Taxonomy" id="1954250"/>
    <lineage>
        <taxon>Eukaryota</taxon>
        <taxon>Fungi</taxon>
        <taxon>Dikarya</taxon>
        <taxon>Ascomycota</taxon>
        <taxon>Pezizomycotina</taxon>
        <taxon>Sordariomycetes</taxon>
        <taxon>Sordariomycetidae</taxon>
        <taxon>Sordariales</taxon>
        <taxon>Lasiosphaeriaceae</taxon>
        <taxon>Lasiosphaeria</taxon>
    </lineage>
</organism>
<feature type="compositionally biased region" description="Low complexity" evidence="1">
    <location>
        <begin position="252"/>
        <end position="265"/>
    </location>
</feature>
<dbReference type="RefSeq" id="XP_060292618.1">
    <property type="nucleotide sequence ID" value="XM_060440270.1"/>
</dbReference>